<dbReference type="AlphaFoldDB" id="A0AA88R1N9"/>
<reference evidence="1" key="1">
    <citation type="submission" date="2022-12" db="EMBL/GenBank/DDBJ databases">
        <title>Draft genome assemblies for two species of Escallonia (Escalloniales).</title>
        <authorList>
            <person name="Chanderbali A."/>
            <person name="Dervinis C."/>
            <person name="Anghel I."/>
            <person name="Soltis D."/>
            <person name="Soltis P."/>
            <person name="Zapata F."/>
        </authorList>
    </citation>
    <scope>NUCLEOTIDE SEQUENCE</scope>
    <source>
        <strain evidence="1">UCBG92.1500</strain>
        <tissue evidence="1">Leaf</tissue>
    </source>
</reference>
<keyword evidence="2" id="KW-1185">Reference proteome</keyword>
<accession>A0AA88R1N9</accession>
<dbReference type="EMBL" id="JAVXUO010002370">
    <property type="protein sequence ID" value="KAK2973790.1"/>
    <property type="molecule type" value="Genomic_DNA"/>
</dbReference>
<protein>
    <submittedName>
        <fullName evidence="1">Uncharacterized protein</fullName>
    </submittedName>
</protein>
<proteinExistence type="predicted"/>
<name>A0AA88R1N9_9ASTE</name>
<dbReference type="Proteomes" id="UP001187471">
    <property type="component" value="Unassembled WGS sequence"/>
</dbReference>
<evidence type="ECO:0000313" key="2">
    <source>
        <dbReference type="Proteomes" id="UP001187471"/>
    </source>
</evidence>
<gene>
    <name evidence="1" type="ORF">RJ640_008195</name>
</gene>
<comment type="caution">
    <text evidence="1">The sequence shown here is derived from an EMBL/GenBank/DDBJ whole genome shotgun (WGS) entry which is preliminary data.</text>
</comment>
<dbReference type="SUPFAM" id="SSF49785">
    <property type="entry name" value="Galactose-binding domain-like"/>
    <property type="match status" value="1"/>
</dbReference>
<organism evidence="1 2">
    <name type="scientific">Escallonia rubra</name>
    <dbReference type="NCBI Taxonomy" id="112253"/>
    <lineage>
        <taxon>Eukaryota</taxon>
        <taxon>Viridiplantae</taxon>
        <taxon>Streptophyta</taxon>
        <taxon>Embryophyta</taxon>
        <taxon>Tracheophyta</taxon>
        <taxon>Spermatophyta</taxon>
        <taxon>Magnoliopsida</taxon>
        <taxon>eudicotyledons</taxon>
        <taxon>Gunneridae</taxon>
        <taxon>Pentapetalae</taxon>
        <taxon>asterids</taxon>
        <taxon>campanulids</taxon>
        <taxon>Escalloniales</taxon>
        <taxon>Escalloniaceae</taxon>
        <taxon>Escallonia</taxon>
    </lineage>
</organism>
<dbReference type="InterPro" id="IPR008979">
    <property type="entry name" value="Galactose-bd-like_sf"/>
</dbReference>
<sequence>MVLTLVSSLLLMSPYRWDYLKRCLTHWFNGSLNVDENEEFLTKGIRPMLLMESKGHALHAFVNQILQASASGNDTVSPFKLKTPISLKAGKNEIAILSMTVGLQRTSRSI</sequence>
<evidence type="ECO:0000313" key="1">
    <source>
        <dbReference type="EMBL" id="KAK2973790.1"/>
    </source>
</evidence>